<dbReference type="EMBL" id="MUXE01000004">
    <property type="protein sequence ID" value="PUE65591.1"/>
    <property type="molecule type" value="Genomic_DNA"/>
</dbReference>
<dbReference type="PANTHER" id="PTHR42741:SF3">
    <property type="entry name" value="NITROREDUCTASE FAMILY PROTEIN"/>
    <property type="match status" value="1"/>
</dbReference>
<accession>A0A363D2R7</accession>
<proteinExistence type="predicted"/>
<dbReference type="OrthoDB" id="9801593at2"/>
<dbReference type="Pfam" id="PF00881">
    <property type="entry name" value="Nitroreductase"/>
    <property type="match status" value="1"/>
</dbReference>
<dbReference type="Gene3D" id="3.40.109.10">
    <property type="entry name" value="NADH Oxidase"/>
    <property type="match status" value="2"/>
</dbReference>
<evidence type="ECO:0000313" key="2">
    <source>
        <dbReference type="EMBL" id="PUE65591.1"/>
    </source>
</evidence>
<dbReference type="GO" id="GO:0016491">
    <property type="term" value="F:oxidoreductase activity"/>
    <property type="evidence" value="ECO:0007669"/>
    <property type="project" value="InterPro"/>
</dbReference>
<dbReference type="AlphaFoldDB" id="A0A363D2R7"/>
<reference evidence="2 3" key="1">
    <citation type="submission" date="2017-02" db="EMBL/GenBank/DDBJ databases">
        <title>Arcobacter caeni sp. nov, a new Arcobacter species isolated from reclaimed water.</title>
        <authorList>
            <person name="Figueras M.J."/>
            <person name="Perez-Cataluna A."/>
            <person name="Salas-Masso N."/>
        </authorList>
    </citation>
    <scope>NUCLEOTIDE SEQUENCE [LARGE SCALE GENOMIC DNA]</scope>
    <source>
        <strain evidence="2 3">RW17-10</strain>
    </source>
</reference>
<evidence type="ECO:0000313" key="3">
    <source>
        <dbReference type="Proteomes" id="UP000251135"/>
    </source>
</evidence>
<dbReference type="SUPFAM" id="SSF55469">
    <property type="entry name" value="FMN-dependent nitroreductase-like"/>
    <property type="match status" value="1"/>
</dbReference>
<dbReference type="PANTHER" id="PTHR42741">
    <property type="entry name" value="NITROREDUCTASE FAMILY PROTEIN"/>
    <property type="match status" value="1"/>
</dbReference>
<dbReference type="RefSeq" id="WP_108558466.1">
    <property type="nucleotide sequence ID" value="NZ_MUXE01000004.1"/>
</dbReference>
<dbReference type="CDD" id="cd02142">
    <property type="entry name" value="McbC_SagB-like_oxidoreductase"/>
    <property type="match status" value="1"/>
</dbReference>
<name>A0A363D2R7_9BACT</name>
<gene>
    <name evidence="2" type="ORF">B0174_04520</name>
</gene>
<dbReference type="Proteomes" id="UP000251135">
    <property type="component" value="Unassembled WGS sequence"/>
</dbReference>
<protein>
    <submittedName>
        <fullName evidence="2">Dehydrogenase</fullName>
    </submittedName>
</protein>
<dbReference type="NCBIfam" id="TIGR03605">
    <property type="entry name" value="antibiot_sagB"/>
    <property type="match status" value="1"/>
</dbReference>
<dbReference type="InterPro" id="IPR000415">
    <property type="entry name" value="Nitroreductase-like"/>
</dbReference>
<dbReference type="InterPro" id="IPR020051">
    <property type="entry name" value="SagB-type_dehydrogenase"/>
</dbReference>
<organism evidence="2 3">
    <name type="scientific">Arcobacter caeni</name>
    <dbReference type="NCBI Taxonomy" id="1912877"/>
    <lineage>
        <taxon>Bacteria</taxon>
        <taxon>Pseudomonadati</taxon>
        <taxon>Campylobacterota</taxon>
        <taxon>Epsilonproteobacteria</taxon>
        <taxon>Campylobacterales</taxon>
        <taxon>Arcobacteraceae</taxon>
        <taxon>Arcobacter</taxon>
    </lineage>
</organism>
<sequence>MLIPLNSYHQNTKHSYNSIRTNPNRVNWNNPPNKFKFYSKDYKRVSLNSQNENYNFLYLISGISAKKTYPDTEYYLRINPSAGALYPNEVYFQVRNVNGFEDGIYHLEVASSSAVLLKKLEKNQGIEEILGLTYSVDGFMFFISSLYFRSSWKYKNRAFRYCLLDAGHLMGCIEASSYLFDKKFEILYDFPKEKLNDFFHFDEKEFFTSIVIIGDKKESKKKSFLLYIPSLDGASYIEENISFFEKNEMVEIAYKDSLKIIDKKYQINEALFNFQKEKFQDTIFKRRSIREFTKQSISKIKFESIMNVVNQAIKSDCDESVDIFYTINRVEGLTLGLYKNGELLRVGDFSSTAGYLCLEQDLGKSSAVTFFLTTKSKNYQEAYQKAGIIGHRLYLASNYLDIGCSGIGAYYDDEVCEFIEESTMVLYALAIGN</sequence>
<comment type="caution">
    <text evidence="2">The sequence shown here is derived from an EMBL/GenBank/DDBJ whole genome shotgun (WGS) entry which is preliminary data.</text>
</comment>
<keyword evidence="3" id="KW-1185">Reference proteome</keyword>
<feature type="domain" description="Nitroreductase" evidence="1">
    <location>
        <begin position="284"/>
        <end position="432"/>
    </location>
</feature>
<dbReference type="InterPro" id="IPR029479">
    <property type="entry name" value="Nitroreductase"/>
</dbReference>
<evidence type="ECO:0000259" key="1">
    <source>
        <dbReference type="Pfam" id="PF00881"/>
    </source>
</evidence>